<evidence type="ECO:0000256" key="1">
    <source>
        <dbReference type="ARBA" id="ARBA00023015"/>
    </source>
</evidence>
<dbReference type="InterPro" id="IPR029016">
    <property type="entry name" value="GAF-like_dom_sf"/>
</dbReference>
<evidence type="ECO:0000313" key="7">
    <source>
        <dbReference type="Proteomes" id="UP000319894"/>
    </source>
</evidence>
<dbReference type="PANTHER" id="PTHR34236:SF1">
    <property type="entry name" value="DIMETHYL SULFOXIDE REDUCTASE TRANSCRIPTIONAL ACTIVATOR"/>
    <property type="match status" value="1"/>
</dbReference>
<dbReference type="Gene3D" id="3.30.450.20">
    <property type="entry name" value="PAS domain"/>
    <property type="match status" value="1"/>
</dbReference>
<dbReference type="InParanoid" id="A0A554NA04"/>
<dbReference type="SUPFAM" id="SSF55785">
    <property type="entry name" value="PYP-like sensor domain (PAS domain)"/>
    <property type="match status" value="1"/>
</dbReference>
<dbReference type="PROSITE" id="PS50112">
    <property type="entry name" value="PAS"/>
    <property type="match status" value="1"/>
</dbReference>
<dbReference type="RefSeq" id="WP_144261674.1">
    <property type="nucleotide sequence ID" value="NZ_QMDX01000004.1"/>
</dbReference>
<feature type="domain" description="PAS" evidence="5">
    <location>
        <begin position="206"/>
        <end position="251"/>
    </location>
</feature>
<dbReference type="SMART" id="SM00091">
    <property type="entry name" value="PAS"/>
    <property type="match status" value="1"/>
</dbReference>
<dbReference type="CDD" id="cd00130">
    <property type="entry name" value="PAS"/>
    <property type="match status" value="1"/>
</dbReference>
<dbReference type="Gene3D" id="3.30.450.40">
    <property type="match status" value="1"/>
</dbReference>
<dbReference type="InterPro" id="IPR036388">
    <property type="entry name" value="WH-like_DNA-bd_sf"/>
</dbReference>
<dbReference type="Proteomes" id="UP000319894">
    <property type="component" value="Unassembled WGS sequence"/>
</dbReference>
<dbReference type="SUPFAM" id="SSF56349">
    <property type="entry name" value="DNA breaking-rejoining enzymes"/>
    <property type="match status" value="1"/>
</dbReference>
<evidence type="ECO:0000256" key="3">
    <source>
        <dbReference type="ARBA" id="ARBA00023172"/>
    </source>
</evidence>
<dbReference type="InterPro" id="IPR000014">
    <property type="entry name" value="PAS"/>
</dbReference>
<dbReference type="Gene3D" id="1.10.10.10">
    <property type="entry name" value="Winged helix-like DNA-binding domain superfamily/Winged helix DNA-binding domain"/>
    <property type="match status" value="1"/>
</dbReference>
<proteinExistence type="predicted"/>
<dbReference type="Gene3D" id="1.10.443.10">
    <property type="entry name" value="Intergrase catalytic core"/>
    <property type="match status" value="1"/>
</dbReference>
<evidence type="ECO:0000313" key="6">
    <source>
        <dbReference type="EMBL" id="TSD14227.1"/>
    </source>
</evidence>
<reference evidence="6 7" key="1">
    <citation type="submission" date="2018-06" db="EMBL/GenBank/DDBJ databases">
        <title>Natronomonas sp. F16-60 a new haloarchaeon isolated from a solar saltern of Isla Cristina, Huelva, Spain.</title>
        <authorList>
            <person name="Duran-Viseras A."/>
            <person name="Sanchez-Porro C."/>
            <person name="Ventosa A."/>
        </authorList>
    </citation>
    <scope>NUCLEOTIDE SEQUENCE [LARGE SCALE GENOMIC DNA]</scope>
    <source>
        <strain evidence="6 7">F16-60</strain>
    </source>
</reference>
<dbReference type="OrthoDB" id="234125at2157"/>
<evidence type="ECO:0000259" key="5">
    <source>
        <dbReference type="PROSITE" id="PS50112"/>
    </source>
</evidence>
<dbReference type="Pfam" id="PF04967">
    <property type="entry name" value="HTH_10"/>
    <property type="match status" value="1"/>
</dbReference>
<dbReference type="SUPFAM" id="SSF88659">
    <property type="entry name" value="Sigma3 and sigma4 domains of RNA polymerase sigma factors"/>
    <property type="match status" value="1"/>
</dbReference>
<dbReference type="InterPro" id="IPR031803">
    <property type="entry name" value="BAT_GAF/HTH-assoc"/>
</dbReference>
<dbReference type="InterPro" id="IPR007050">
    <property type="entry name" value="HTH_bacterioopsin"/>
</dbReference>
<dbReference type="PANTHER" id="PTHR34236">
    <property type="entry name" value="DIMETHYL SULFOXIDE REDUCTASE TRANSCRIPTIONAL ACTIVATOR"/>
    <property type="match status" value="1"/>
</dbReference>
<organism evidence="6 7">
    <name type="scientific">Haloglomus irregulare</name>
    <dbReference type="NCBI Taxonomy" id="2234134"/>
    <lineage>
        <taxon>Archaea</taxon>
        <taxon>Methanobacteriati</taxon>
        <taxon>Methanobacteriota</taxon>
        <taxon>Stenosarchaea group</taxon>
        <taxon>Halobacteria</taxon>
        <taxon>Halobacteriales</taxon>
        <taxon>Natronomonadaceae</taxon>
        <taxon>Haloglomus</taxon>
    </lineage>
</organism>
<feature type="region of interest" description="Disordered" evidence="4">
    <location>
        <begin position="616"/>
        <end position="639"/>
    </location>
</feature>
<dbReference type="InterPro" id="IPR035965">
    <property type="entry name" value="PAS-like_dom_sf"/>
</dbReference>
<dbReference type="InterPro" id="IPR013324">
    <property type="entry name" value="RNA_pol_sigma_r3/r4-like"/>
</dbReference>
<keyword evidence="3" id="KW-0233">DNA recombination</keyword>
<dbReference type="GO" id="GO:0006310">
    <property type="term" value="P:DNA recombination"/>
    <property type="evidence" value="ECO:0007669"/>
    <property type="project" value="UniProtKB-KW"/>
</dbReference>
<keyword evidence="2" id="KW-0804">Transcription</keyword>
<evidence type="ECO:0000256" key="4">
    <source>
        <dbReference type="SAM" id="MobiDB-lite"/>
    </source>
</evidence>
<dbReference type="Pfam" id="PF15915">
    <property type="entry name" value="BAT"/>
    <property type="match status" value="1"/>
</dbReference>
<dbReference type="InterPro" id="IPR013762">
    <property type="entry name" value="Integrase-like_cat_sf"/>
</dbReference>
<dbReference type="EMBL" id="QMDX01000004">
    <property type="protein sequence ID" value="TSD14227.1"/>
    <property type="molecule type" value="Genomic_DNA"/>
</dbReference>
<name>A0A554NA04_9EURY</name>
<comment type="caution">
    <text evidence="6">The sequence shown here is derived from an EMBL/GenBank/DDBJ whole genome shotgun (WGS) entry which is preliminary data.</text>
</comment>
<accession>A0A554NA04</accession>
<gene>
    <name evidence="6" type="ORF">DP107_08210</name>
</gene>
<dbReference type="GO" id="GO:0003677">
    <property type="term" value="F:DNA binding"/>
    <property type="evidence" value="ECO:0007669"/>
    <property type="project" value="InterPro"/>
</dbReference>
<evidence type="ECO:0000256" key="2">
    <source>
        <dbReference type="ARBA" id="ARBA00023163"/>
    </source>
</evidence>
<dbReference type="GO" id="GO:0015074">
    <property type="term" value="P:DNA integration"/>
    <property type="evidence" value="ECO:0007669"/>
    <property type="project" value="InterPro"/>
</dbReference>
<keyword evidence="1" id="KW-0805">Transcription regulation</keyword>
<dbReference type="AlphaFoldDB" id="A0A554NA04"/>
<protein>
    <recommendedName>
        <fullName evidence="5">PAS domain-containing protein</fullName>
    </recommendedName>
</protein>
<dbReference type="InterPro" id="IPR011010">
    <property type="entry name" value="DNA_brk_join_enz"/>
</dbReference>
<sequence>MSSDGRSDRVRVDRDRYRQLVAAAETDRERLVLRLAGEAGLTPTEMTRLETGDAETRLHDGGVGHALRVPDGDGGWDRLAPLPADLESELTAYADGAGDGTPVLEVTPRRLQMLVGAVAERAATRADDPTLEGVSSADLRRFFGRDAVERGVPPGAVLAAGGWERLGSIDATVSDPDGETALSAFASAQPPVVAEGGGATPTTGPAPEALRDALDRVDTGVLVLGPDGKVGHANRSFERITGRRVDEVAGRPFGTAVADDALPGEFWRTVATEGAWSGVLPYARADGATIERWTRASRVPDGSGGAERVVVEIRERGSDPTAGRAQTVAAAARAVGERLADETTREGVLRTAAEELGHSDAYVCAWVLDPYPPADGEPLAAGGIDPGVAGDYVAGGTDLAEAARGVAETGTTRTVSVETAAEAPDAPSLLLAPLGHAENVHGVLVLAGPRAAPANEREREVVSDLGRRVGLALSAAEWRHLLLSDTVLELTFESTDPGSFFVDASQQLGCRIELDGMVPVEEGLLYYITVADAEPEAALELAHEAGEARLVADRGEAALLEVRAPDASLAAPLIDHGGNVRSLVAEDGRAELTCEFSPDAGVRDLLGALRGSFPESQLRSKRETERSTSSASFRESVDDELTDRQRSVLRAAYHAGYFEWPRGSTAEELADSMDVSSPTLHNHLRRAQQRLLTALFEGERRPPDEESGGWDS</sequence>
<keyword evidence="7" id="KW-1185">Reference proteome</keyword>
<dbReference type="SUPFAM" id="SSF55781">
    <property type="entry name" value="GAF domain-like"/>
    <property type="match status" value="1"/>
</dbReference>